<accession>A0A5E4PLN3</accession>
<keyword evidence="6" id="KW-0029">Amino-acid transport</keyword>
<feature type="binding site" evidence="15">
    <location>
        <position position="27"/>
    </location>
    <ligand>
        <name>Na(+)</name>
        <dbReference type="ChEBI" id="CHEBI:29101"/>
        <label>1</label>
    </ligand>
</feature>
<reference evidence="18 19" key="1">
    <citation type="submission" date="2017-07" db="EMBL/GenBank/DDBJ databases">
        <authorList>
            <person name="Talla V."/>
            <person name="Backstrom N."/>
        </authorList>
    </citation>
    <scope>NUCLEOTIDE SEQUENCE [LARGE SCALE GENOMIC DNA]</scope>
</reference>
<comment type="subcellular location">
    <subcellularLocation>
        <location evidence="1">Membrane</location>
        <topology evidence="1">Multi-pass membrane protein</topology>
    </subcellularLocation>
</comment>
<feature type="transmembrane region" description="Helical" evidence="17">
    <location>
        <begin position="352"/>
        <end position="377"/>
    </location>
</feature>
<gene>
    <name evidence="18" type="ORF">LSINAPIS_LOCUS89</name>
</gene>
<evidence type="ECO:0000256" key="14">
    <source>
        <dbReference type="ARBA" id="ARBA00040215"/>
    </source>
</evidence>
<dbReference type="GO" id="GO:0005886">
    <property type="term" value="C:plasma membrane"/>
    <property type="evidence" value="ECO:0007669"/>
    <property type="project" value="TreeGrafter"/>
</dbReference>
<keyword evidence="5" id="KW-0769">Symport</keyword>
<evidence type="ECO:0000256" key="1">
    <source>
        <dbReference type="ARBA" id="ARBA00004141"/>
    </source>
</evidence>
<comment type="function">
    <text evidence="13">Unusual broad substrate spectrum amino acid:sodium cotransporter that promotes absorption of the D isomers of essential amino acids. Neutral amino acids are the preferred substrates, especially methionine and phenylalanine.</text>
</comment>
<keyword evidence="7 17" id="KW-1133">Transmembrane helix</keyword>
<evidence type="ECO:0000256" key="12">
    <source>
        <dbReference type="ARBA" id="ARBA00023201"/>
    </source>
</evidence>
<dbReference type="GO" id="GO:0005283">
    <property type="term" value="F:amino acid:sodium symporter activity"/>
    <property type="evidence" value="ECO:0007669"/>
    <property type="project" value="TreeGrafter"/>
</dbReference>
<comment type="similarity">
    <text evidence="2">Belongs to the sodium:neurotransmitter symporter (SNF) (TC 2.A.22) family.</text>
</comment>
<dbReference type="Proteomes" id="UP000324832">
    <property type="component" value="Unassembled WGS sequence"/>
</dbReference>
<feature type="transmembrane region" description="Helical" evidence="17">
    <location>
        <begin position="211"/>
        <end position="232"/>
    </location>
</feature>
<evidence type="ECO:0000256" key="16">
    <source>
        <dbReference type="PIRSR" id="PIRSR600175-2"/>
    </source>
</evidence>
<organism evidence="18 19">
    <name type="scientific">Leptidea sinapis</name>
    <dbReference type="NCBI Taxonomy" id="189913"/>
    <lineage>
        <taxon>Eukaryota</taxon>
        <taxon>Metazoa</taxon>
        <taxon>Ecdysozoa</taxon>
        <taxon>Arthropoda</taxon>
        <taxon>Hexapoda</taxon>
        <taxon>Insecta</taxon>
        <taxon>Pterygota</taxon>
        <taxon>Neoptera</taxon>
        <taxon>Endopterygota</taxon>
        <taxon>Lepidoptera</taxon>
        <taxon>Glossata</taxon>
        <taxon>Ditrysia</taxon>
        <taxon>Papilionoidea</taxon>
        <taxon>Pieridae</taxon>
        <taxon>Dismorphiinae</taxon>
        <taxon>Leptidea</taxon>
    </lineage>
</organism>
<dbReference type="EMBL" id="FZQP02000002">
    <property type="protein sequence ID" value="VVC86229.1"/>
    <property type="molecule type" value="Genomic_DNA"/>
</dbReference>
<proteinExistence type="inferred from homology"/>
<evidence type="ECO:0000256" key="7">
    <source>
        <dbReference type="ARBA" id="ARBA00022989"/>
    </source>
</evidence>
<evidence type="ECO:0000256" key="10">
    <source>
        <dbReference type="ARBA" id="ARBA00023136"/>
    </source>
</evidence>
<feature type="transmembrane region" description="Helical" evidence="17">
    <location>
        <begin position="179"/>
        <end position="199"/>
    </location>
</feature>
<dbReference type="SUPFAM" id="SSF161070">
    <property type="entry name" value="SNF-like"/>
    <property type="match status" value="1"/>
</dbReference>
<feature type="transmembrane region" description="Helical" evidence="17">
    <location>
        <begin position="82"/>
        <end position="99"/>
    </location>
</feature>
<keyword evidence="19" id="KW-1185">Reference proteome</keyword>
<sequence length="504" mass="57977">MATTQNIPRNNNFNIMILLCQCLGISNINSTPNISFSEGVMASICFFTVFHILIGIPLLYMETVISQFTSRDCIDIWKIRPCFSHVGYILILWQIIILINNHTETAFFMHYLFISFETPIPFSTCGPWSDNYCDVISYNYTVNKDCLRSYYPPSYCEKLFATYPEYQYWRKSLVKHNDIFYITWKVCLASATICGLVYLCCFKRERSLRWVVYILVCYPIITSALLLIGSVLQKGVINKYQEAFSLNYKDFFTKFRFSIIIRRTVYNLGIGSGLAQNLSANSSFRTPCLSNIVICVVICTVYNIITISTAAIMTCPYAYELDDSPDAIIKAPLSFIFEKVPRLLNRFDNPSLYLISTFSCFTVLGVCCNVLIFYNLLEVASTRCKTIEKYPAAWILSSIVLCYAFCSEIMYQYRKGKNYVSLYGVYSVIAIIGLLVVIFIMKVIRAALKNKLSKVFQLDPCWGPKSEILQRSRAMFSAQAMTKEYIYRQYHLQAGIIARQRKSN</sequence>
<evidence type="ECO:0000313" key="19">
    <source>
        <dbReference type="Proteomes" id="UP000324832"/>
    </source>
</evidence>
<dbReference type="PANTHER" id="PTHR11616:SF321">
    <property type="entry name" value="SODIUM-DEPENDENT NUTRIENT AMINO ACID TRANSPORTER 1-RELATED"/>
    <property type="match status" value="1"/>
</dbReference>
<feature type="non-terminal residue" evidence="18">
    <location>
        <position position="504"/>
    </location>
</feature>
<dbReference type="PANTHER" id="PTHR11616">
    <property type="entry name" value="SODIUM/CHLORIDE DEPENDENT TRANSPORTER"/>
    <property type="match status" value="1"/>
</dbReference>
<evidence type="ECO:0000256" key="11">
    <source>
        <dbReference type="ARBA" id="ARBA00023180"/>
    </source>
</evidence>
<name>A0A5E4PLN3_9NEOP</name>
<dbReference type="Pfam" id="PF00209">
    <property type="entry name" value="SNF"/>
    <property type="match status" value="1"/>
</dbReference>
<evidence type="ECO:0000256" key="4">
    <source>
        <dbReference type="ARBA" id="ARBA00022692"/>
    </source>
</evidence>
<keyword evidence="4 17" id="KW-0812">Transmembrane</keyword>
<feature type="transmembrane region" description="Helical" evidence="17">
    <location>
        <begin position="389"/>
        <end position="411"/>
    </location>
</feature>
<keyword evidence="15" id="KW-0479">Metal-binding</keyword>
<dbReference type="GO" id="GO:0046872">
    <property type="term" value="F:metal ion binding"/>
    <property type="evidence" value="ECO:0007669"/>
    <property type="project" value="UniProtKB-KW"/>
</dbReference>
<dbReference type="PROSITE" id="PS50267">
    <property type="entry name" value="NA_NEUROTRAN_SYMP_3"/>
    <property type="match status" value="1"/>
</dbReference>
<keyword evidence="11" id="KW-0325">Glycoprotein</keyword>
<feature type="transmembrane region" description="Helical" evidence="17">
    <location>
        <begin position="12"/>
        <end position="28"/>
    </location>
</feature>
<feature type="transmembrane region" description="Helical" evidence="17">
    <location>
        <begin position="40"/>
        <end position="61"/>
    </location>
</feature>
<evidence type="ECO:0000256" key="13">
    <source>
        <dbReference type="ARBA" id="ARBA00037785"/>
    </source>
</evidence>
<evidence type="ECO:0000313" key="18">
    <source>
        <dbReference type="EMBL" id="VVC86229.1"/>
    </source>
</evidence>
<dbReference type="AlphaFoldDB" id="A0A5E4PLN3"/>
<evidence type="ECO:0000256" key="17">
    <source>
        <dbReference type="SAM" id="Phobius"/>
    </source>
</evidence>
<feature type="transmembrane region" description="Helical" evidence="17">
    <location>
        <begin position="292"/>
        <end position="319"/>
    </location>
</feature>
<keyword evidence="3" id="KW-0813">Transport</keyword>
<evidence type="ECO:0000256" key="6">
    <source>
        <dbReference type="ARBA" id="ARBA00022970"/>
    </source>
</evidence>
<keyword evidence="9" id="KW-0406">Ion transport</keyword>
<feature type="transmembrane region" description="Helical" evidence="17">
    <location>
        <begin position="260"/>
        <end position="280"/>
    </location>
</feature>
<evidence type="ECO:0000256" key="3">
    <source>
        <dbReference type="ARBA" id="ARBA00022448"/>
    </source>
</evidence>
<evidence type="ECO:0000256" key="9">
    <source>
        <dbReference type="ARBA" id="ARBA00023065"/>
    </source>
</evidence>
<feature type="disulfide bond" evidence="16">
    <location>
        <begin position="125"/>
        <end position="133"/>
    </location>
</feature>
<keyword evidence="12" id="KW-0739">Sodium transport</keyword>
<dbReference type="InterPro" id="IPR037272">
    <property type="entry name" value="SNS_sf"/>
</dbReference>
<keyword evidence="16" id="KW-1015">Disulfide bond</keyword>
<keyword evidence="8 15" id="KW-0915">Sodium</keyword>
<evidence type="ECO:0000256" key="8">
    <source>
        <dbReference type="ARBA" id="ARBA00023053"/>
    </source>
</evidence>
<dbReference type="InterPro" id="IPR000175">
    <property type="entry name" value="Na/ntran_symport"/>
</dbReference>
<evidence type="ECO:0000256" key="5">
    <source>
        <dbReference type="ARBA" id="ARBA00022847"/>
    </source>
</evidence>
<dbReference type="GO" id="GO:0089718">
    <property type="term" value="P:amino acid import across plasma membrane"/>
    <property type="evidence" value="ECO:0007669"/>
    <property type="project" value="TreeGrafter"/>
</dbReference>
<feature type="transmembrane region" description="Helical" evidence="17">
    <location>
        <begin position="423"/>
        <end position="444"/>
    </location>
</feature>
<evidence type="ECO:0000256" key="2">
    <source>
        <dbReference type="ARBA" id="ARBA00006459"/>
    </source>
</evidence>
<keyword evidence="10 17" id="KW-0472">Membrane</keyword>
<evidence type="ECO:0000256" key="15">
    <source>
        <dbReference type="PIRSR" id="PIRSR600175-1"/>
    </source>
</evidence>
<feature type="binding site" evidence="15">
    <location>
        <position position="364"/>
    </location>
    <ligand>
        <name>Na(+)</name>
        <dbReference type="ChEBI" id="CHEBI:29101"/>
        <label>1</label>
    </ligand>
</feature>
<protein>
    <recommendedName>
        <fullName evidence="14">Sodium-dependent nutrient amino acid transporter 1</fullName>
    </recommendedName>
</protein>